<gene>
    <name evidence="1" type="ORF">HCUR_01018</name>
</gene>
<organism evidence="1 2">
    <name type="scientific">Holospora curviuscula</name>
    <dbReference type="NCBI Taxonomy" id="1082868"/>
    <lineage>
        <taxon>Bacteria</taxon>
        <taxon>Pseudomonadati</taxon>
        <taxon>Pseudomonadota</taxon>
        <taxon>Alphaproteobacteria</taxon>
        <taxon>Holosporales</taxon>
        <taxon>Holosporaceae</taxon>
        <taxon>Holospora</taxon>
    </lineage>
</organism>
<sequence length="55" mass="6754">MGSLRGLNDKDWERIEHYFFWELWKTWNLQKFFADLVKNECLKGAKEASFSGYYR</sequence>
<evidence type="ECO:0000313" key="2">
    <source>
        <dbReference type="Proteomes" id="UP000239425"/>
    </source>
</evidence>
<protein>
    <submittedName>
        <fullName evidence="1">Uncharacterized protein</fullName>
    </submittedName>
</protein>
<dbReference type="AlphaFoldDB" id="A0A2S5R851"/>
<dbReference type="Proteomes" id="UP000239425">
    <property type="component" value="Unassembled WGS sequence"/>
</dbReference>
<dbReference type="EMBL" id="PHHC01000096">
    <property type="protein sequence ID" value="PPE03480.1"/>
    <property type="molecule type" value="Genomic_DNA"/>
</dbReference>
<dbReference type="RefSeq" id="WP_165780776.1">
    <property type="nucleotide sequence ID" value="NZ_PHHC01000096.1"/>
</dbReference>
<name>A0A2S5R851_9PROT</name>
<evidence type="ECO:0000313" key="1">
    <source>
        <dbReference type="EMBL" id="PPE03480.1"/>
    </source>
</evidence>
<keyword evidence="2" id="KW-1185">Reference proteome</keyword>
<proteinExistence type="predicted"/>
<accession>A0A2S5R851</accession>
<reference evidence="1 2" key="1">
    <citation type="submission" date="2017-11" db="EMBL/GenBank/DDBJ databases">
        <title>Comparative genomic analysis of Holospora spp., intranuclear symbionts of paramecia.</title>
        <authorList>
            <person name="Garushyants S.K."/>
            <person name="Beliavskaya A."/>
            <person name="Malko D.B."/>
            <person name="Logacheva M.D."/>
            <person name="Rautian M.S."/>
            <person name="Gelfand M.S."/>
        </authorList>
    </citation>
    <scope>NUCLEOTIDE SEQUENCE [LARGE SCALE GENOMIC DNA]</scope>
    <source>
        <strain evidence="2">02AZ16</strain>
    </source>
</reference>
<comment type="caution">
    <text evidence="1">The sequence shown here is derived from an EMBL/GenBank/DDBJ whole genome shotgun (WGS) entry which is preliminary data.</text>
</comment>